<proteinExistence type="predicted"/>
<evidence type="ECO:0000313" key="1">
    <source>
        <dbReference type="EMBL" id="AKJ28901.1"/>
    </source>
</evidence>
<sequence>MPAGALPPGALATGSAVSLPSALPTLPSSSLLGGHKSVQIEHNGALYQLRTTKLGKLILTK</sequence>
<protein>
    <recommendedName>
        <fullName evidence="3">Hemin uptake protein HemP</fullName>
    </recommendedName>
</protein>
<keyword evidence="2" id="KW-1185">Reference proteome</keyword>
<accession>A0A0G3BNH2</accession>
<dbReference type="AlphaFoldDB" id="A0A0G3BNH2"/>
<dbReference type="Proteomes" id="UP000035352">
    <property type="component" value="Chromosome"/>
</dbReference>
<dbReference type="EMBL" id="CP011371">
    <property type="protein sequence ID" value="AKJ28901.1"/>
    <property type="molecule type" value="Genomic_DNA"/>
</dbReference>
<evidence type="ECO:0000313" key="2">
    <source>
        <dbReference type="Proteomes" id="UP000035352"/>
    </source>
</evidence>
<organism evidence="1 2">
    <name type="scientific">Caldimonas brevitalea</name>
    <dbReference type="NCBI Taxonomy" id="413882"/>
    <lineage>
        <taxon>Bacteria</taxon>
        <taxon>Pseudomonadati</taxon>
        <taxon>Pseudomonadota</taxon>
        <taxon>Betaproteobacteria</taxon>
        <taxon>Burkholderiales</taxon>
        <taxon>Sphaerotilaceae</taxon>
        <taxon>Caldimonas</taxon>
    </lineage>
</organism>
<reference evidence="1 2" key="1">
    <citation type="submission" date="2015-05" db="EMBL/GenBank/DDBJ databases">
        <authorList>
            <person name="Tang B."/>
            <person name="Yu Y."/>
        </authorList>
    </citation>
    <scope>NUCLEOTIDE SEQUENCE [LARGE SCALE GENOMIC DNA]</scope>
    <source>
        <strain evidence="1 2">DSM 7029</strain>
    </source>
</reference>
<dbReference type="Gene3D" id="2.10.70.10">
    <property type="entry name" value="Complement Module, domain 1"/>
    <property type="match status" value="1"/>
</dbReference>
<gene>
    <name evidence="1" type="ORF">AAW51_2210</name>
</gene>
<dbReference type="KEGG" id="pbh:AAW51_2210"/>
<dbReference type="Pfam" id="PF10636">
    <property type="entry name" value="hemP"/>
    <property type="match status" value="1"/>
</dbReference>
<name>A0A0G3BNH2_9BURK</name>
<dbReference type="InterPro" id="IPR019600">
    <property type="entry name" value="Hemin_uptake_protein_HemP"/>
</dbReference>
<evidence type="ECO:0008006" key="3">
    <source>
        <dbReference type="Google" id="ProtNLM"/>
    </source>
</evidence>